<feature type="compositionally biased region" description="Acidic residues" evidence="1">
    <location>
        <begin position="61"/>
        <end position="74"/>
    </location>
</feature>
<feature type="region of interest" description="Disordered" evidence="1">
    <location>
        <begin position="1"/>
        <end position="101"/>
    </location>
</feature>
<name>X1ITY4_9ZZZZ</name>
<evidence type="ECO:0000313" key="2">
    <source>
        <dbReference type="EMBL" id="GAH85177.1"/>
    </source>
</evidence>
<evidence type="ECO:0000256" key="1">
    <source>
        <dbReference type="SAM" id="MobiDB-lite"/>
    </source>
</evidence>
<feature type="compositionally biased region" description="Basic and acidic residues" evidence="1">
    <location>
        <begin position="45"/>
        <end position="60"/>
    </location>
</feature>
<sequence length="141" mass="16762">MSSNADKKQLSEKQDFEVTEKMETDMEARLAAVRADDVDELEDGPPSKKKEEEKEVKDEEKEVEEEAKEEEEEKEVVKDEKEEVKEEEKEETEEEKVKDDKKVEYVLPENYFQSMRHVGWTPEQIKETFERDPEPVFDQLC</sequence>
<protein>
    <submittedName>
        <fullName evidence="2">Uncharacterized protein</fullName>
    </submittedName>
</protein>
<comment type="caution">
    <text evidence="2">The sequence shown here is derived from an EMBL/GenBank/DDBJ whole genome shotgun (WGS) entry which is preliminary data.</text>
</comment>
<proteinExistence type="predicted"/>
<dbReference type="EMBL" id="BARU01037162">
    <property type="protein sequence ID" value="GAH85177.1"/>
    <property type="molecule type" value="Genomic_DNA"/>
</dbReference>
<reference evidence="2" key="1">
    <citation type="journal article" date="2014" name="Front. Microbiol.">
        <title>High frequency of phylogenetically diverse reductive dehalogenase-homologous genes in deep subseafloor sedimentary metagenomes.</title>
        <authorList>
            <person name="Kawai M."/>
            <person name="Futagami T."/>
            <person name="Toyoda A."/>
            <person name="Takaki Y."/>
            <person name="Nishi S."/>
            <person name="Hori S."/>
            <person name="Arai W."/>
            <person name="Tsubouchi T."/>
            <person name="Morono Y."/>
            <person name="Uchiyama I."/>
            <person name="Ito T."/>
            <person name="Fujiyama A."/>
            <person name="Inagaki F."/>
            <person name="Takami H."/>
        </authorList>
    </citation>
    <scope>NUCLEOTIDE SEQUENCE</scope>
    <source>
        <strain evidence="2">Expedition CK06-06</strain>
    </source>
</reference>
<accession>X1ITY4</accession>
<organism evidence="2">
    <name type="scientific">marine sediment metagenome</name>
    <dbReference type="NCBI Taxonomy" id="412755"/>
    <lineage>
        <taxon>unclassified sequences</taxon>
        <taxon>metagenomes</taxon>
        <taxon>ecological metagenomes</taxon>
    </lineage>
</organism>
<feature type="compositionally biased region" description="Basic and acidic residues" evidence="1">
    <location>
        <begin position="1"/>
        <end position="28"/>
    </location>
</feature>
<dbReference type="AlphaFoldDB" id="X1ITY4"/>
<gene>
    <name evidence="2" type="ORF">S03H2_57945</name>
</gene>
<feature type="compositionally biased region" description="Basic and acidic residues" evidence="1">
    <location>
        <begin position="75"/>
        <end position="87"/>
    </location>
</feature>